<evidence type="ECO:0000256" key="6">
    <source>
        <dbReference type="SAM" id="Phobius"/>
    </source>
</evidence>
<keyword evidence="3 6" id="KW-1133">Transmembrane helix</keyword>
<dbReference type="InterPro" id="IPR036259">
    <property type="entry name" value="MFS_trans_sf"/>
</dbReference>
<feature type="transmembrane region" description="Helical" evidence="6">
    <location>
        <begin position="309"/>
        <end position="331"/>
    </location>
</feature>
<comment type="subcellular location">
    <subcellularLocation>
        <location evidence="1">Membrane</location>
        <topology evidence="1">Multi-pass membrane protein</topology>
    </subcellularLocation>
</comment>
<evidence type="ECO:0000313" key="7">
    <source>
        <dbReference type="EMBL" id="KAK4495346.1"/>
    </source>
</evidence>
<dbReference type="PANTHER" id="PTHR23502:SF187">
    <property type="entry name" value="TRANSPORTER, PUTATIVE (AFU_ORTHOLOGUE AFUA_2G17840)-RELATED"/>
    <property type="match status" value="1"/>
</dbReference>
<organism evidence="7 8">
    <name type="scientific">Zasmidium cellare</name>
    <name type="common">Wine cellar mold</name>
    <name type="synonym">Racodium cellare</name>
    <dbReference type="NCBI Taxonomy" id="395010"/>
    <lineage>
        <taxon>Eukaryota</taxon>
        <taxon>Fungi</taxon>
        <taxon>Dikarya</taxon>
        <taxon>Ascomycota</taxon>
        <taxon>Pezizomycotina</taxon>
        <taxon>Dothideomycetes</taxon>
        <taxon>Dothideomycetidae</taxon>
        <taxon>Mycosphaerellales</taxon>
        <taxon>Mycosphaerellaceae</taxon>
        <taxon>Zasmidium</taxon>
    </lineage>
</organism>
<evidence type="ECO:0008006" key="9">
    <source>
        <dbReference type="Google" id="ProtNLM"/>
    </source>
</evidence>
<dbReference type="PANTHER" id="PTHR23502">
    <property type="entry name" value="MAJOR FACILITATOR SUPERFAMILY"/>
    <property type="match status" value="1"/>
</dbReference>
<proteinExistence type="predicted"/>
<keyword evidence="2 6" id="KW-0812">Transmembrane</keyword>
<dbReference type="Gene3D" id="1.20.1250.20">
    <property type="entry name" value="MFS general substrate transporter like domains"/>
    <property type="match status" value="1"/>
</dbReference>
<keyword evidence="4 6" id="KW-0472">Membrane</keyword>
<evidence type="ECO:0000256" key="2">
    <source>
        <dbReference type="ARBA" id="ARBA00022692"/>
    </source>
</evidence>
<feature type="region of interest" description="Disordered" evidence="5">
    <location>
        <begin position="1"/>
        <end position="40"/>
    </location>
</feature>
<evidence type="ECO:0000256" key="1">
    <source>
        <dbReference type="ARBA" id="ARBA00004141"/>
    </source>
</evidence>
<evidence type="ECO:0000256" key="4">
    <source>
        <dbReference type="ARBA" id="ARBA00023136"/>
    </source>
</evidence>
<comment type="caution">
    <text evidence="7">The sequence shown here is derived from an EMBL/GenBank/DDBJ whole genome shotgun (WGS) entry which is preliminary data.</text>
</comment>
<gene>
    <name evidence="7" type="ORF">PRZ48_013677</name>
</gene>
<feature type="transmembrane region" description="Helical" evidence="6">
    <location>
        <begin position="203"/>
        <end position="222"/>
    </location>
</feature>
<feature type="compositionally biased region" description="Basic and acidic residues" evidence="5">
    <location>
        <begin position="1"/>
        <end position="19"/>
    </location>
</feature>
<accession>A0ABR0E1P9</accession>
<dbReference type="Proteomes" id="UP001305779">
    <property type="component" value="Unassembled WGS sequence"/>
</dbReference>
<dbReference type="InterPro" id="IPR011701">
    <property type="entry name" value="MFS"/>
</dbReference>
<reference evidence="7 8" key="1">
    <citation type="journal article" date="2023" name="G3 (Bethesda)">
        <title>A chromosome-level genome assembly of Zasmidium syzygii isolated from banana leaves.</title>
        <authorList>
            <person name="van Westerhoven A.C."/>
            <person name="Mehrabi R."/>
            <person name="Talebi R."/>
            <person name="Steentjes M.B.F."/>
            <person name="Corcolon B."/>
            <person name="Chong P.A."/>
            <person name="Kema G.H.J."/>
            <person name="Seidl M.F."/>
        </authorList>
    </citation>
    <scope>NUCLEOTIDE SEQUENCE [LARGE SCALE GENOMIC DNA]</scope>
    <source>
        <strain evidence="7 8">P124</strain>
    </source>
</reference>
<feature type="transmembrane region" description="Helical" evidence="6">
    <location>
        <begin position="447"/>
        <end position="468"/>
    </location>
</feature>
<protein>
    <recommendedName>
        <fullName evidence="9">Major facilitator superfamily (MFS) profile domain-containing protein</fullName>
    </recommendedName>
</protein>
<feature type="transmembrane region" description="Helical" evidence="6">
    <location>
        <begin position="117"/>
        <end position="136"/>
    </location>
</feature>
<dbReference type="EMBL" id="JAXOVC010000012">
    <property type="protein sequence ID" value="KAK4495346.1"/>
    <property type="molecule type" value="Genomic_DNA"/>
</dbReference>
<feature type="transmembrane region" description="Helical" evidence="6">
    <location>
        <begin position="142"/>
        <end position="162"/>
    </location>
</feature>
<feature type="transmembrane region" description="Helical" evidence="6">
    <location>
        <begin position="379"/>
        <end position="403"/>
    </location>
</feature>
<feature type="transmembrane region" description="Helical" evidence="6">
    <location>
        <begin position="265"/>
        <end position="289"/>
    </location>
</feature>
<feature type="transmembrane region" description="Helical" evidence="6">
    <location>
        <begin position="66"/>
        <end position="84"/>
    </location>
</feature>
<feature type="transmembrane region" description="Helical" evidence="6">
    <location>
        <begin position="174"/>
        <end position="197"/>
    </location>
</feature>
<dbReference type="SUPFAM" id="SSF103473">
    <property type="entry name" value="MFS general substrate transporter"/>
    <property type="match status" value="1"/>
</dbReference>
<name>A0ABR0E1P9_ZASCE</name>
<sequence length="487" mass="54150">MSSRKATEAVGQEKPEHHPNTSGYYLDRYHDDGDGKTAADGQTILIPQPTEDPNDPLNWPPRKKNLILLIITYLAFLPDFGSALGAHNLVGNLFCLGTGSLFTVFLSAYFGRLPILFLWQLMALGTGIWCAAAQSFPSFLGARIVVGFFAIAAQAGGLMWIDDMFFFHERPRKINTWSGGIIISPYLGPFVAAFVVWRGSWRWCYWIYSILSAVGLVLILLIDETYYDRSLPREEQPVWKSRVRRLLGLERHPQGSFLRSVSRPFVAICKVPVALITVYYFLNFAWIIGVNVTISTWLTSFYGFSPKSLGLFYFSGITGSILGEVLGHWAHDSIGNFYSRRHGGRIDSEARLIMCYPAGVLMVVGLLILGFALQYHWHWAYLAVFGAMQITGINFATTAINAYLLDSYPEGSGEVGAWIVVGRTLGGFMATFIEIPWVTGSDAAKVLGVQTGITAAAMLIPLFLQVFGKRVRQFQGPMRFPDMSKSA</sequence>
<evidence type="ECO:0000256" key="5">
    <source>
        <dbReference type="SAM" id="MobiDB-lite"/>
    </source>
</evidence>
<feature type="transmembrane region" description="Helical" evidence="6">
    <location>
        <begin position="352"/>
        <end position="373"/>
    </location>
</feature>
<evidence type="ECO:0000256" key="3">
    <source>
        <dbReference type="ARBA" id="ARBA00022989"/>
    </source>
</evidence>
<dbReference type="Pfam" id="PF07690">
    <property type="entry name" value="MFS_1"/>
    <property type="match status" value="1"/>
</dbReference>
<keyword evidence="8" id="KW-1185">Reference proteome</keyword>
<feature type="compositionally biased region" description="Basic and acidic residues" evidence="5">
    <location>
        <begin position="27"/>
        <end position="37"/>
    </location>
</feature>
<evidence type="ECO:0000313" key="8">
    <source>
        <dbReference type="Proteomes" id="UP001305779"/>
    </source>
</evidence>